<dbReference type="KEGG" id="mbw:MSBRW_3508"/>
<feature type="transmembrane region" description="Helical" evidence="12">
    <location>
        <begin position="12"/>
        <end position="29"/>
    </location>
</feature>
<reference evidence="13 14" key="1">
    <citation type="submission" date="2014-07" db="EMBL/GenBank/DDBJ databases">
        <title>Methanogenic archaea and the global carbon cycle.</title>
        <authorList>
            <person name="Henriksen J.R."/>
            <person name="Luke J."/>
            <person name="Reinhart S."/>
            <person name="Benedict M.N."/>
            <person name="Youngblut N.D."/>
            <person name="Metcalf M.E."/>
            <person name="Whitaker R.J."/>
            <person name="Metcalf W.W."/>
        </authorList>
    </citation>
    <scope>NUCLEOTIDE SEQUENCE [LARGE SCALE GENOMIC DNA]</scope>
    <source>
        <strain evidence="13 14">Wiesmoor</strain>
    </source>
</reference>
<proteinExistence type="inferred from homology"/>
<comment type="caution">
    <text evidence="12">Lacks conserved residue(s) required for the propagation of feature annotation.</text>
</comment>
<evidence type="ECO:0000256" key="9">
    <source>
        <dbReference type="ARBA" id="ARBA00023065"/>
    </source>
</evidence>
<dbReference type="SMR" id="A0A0E3LMC1"/>
<gene>
    <name evidence="12" type="primary">cbiM</name>
    <name evidence="13" type="ORF">MSBRW_3508</name>
</gene>
<keyword evidence="10 12" id="KW-0472">Membrane</keyword>
<comment type="function">
    <text evidence="12">Part of the energy-coupling factor (ECF) transporter complex CbiMNOQ involved in cobalt import.</text>
</comment>
<evidence type="ECO:0000256" key="10">
    <source>
        <dbReference type="ARBA" id="ARBA00023136"/>
    </source>
</evidence>
<evidence type="ECO:0000313" key="13">
    <source>
        <dbReference type="EMBL" id="AKB52761.1"/>
    </source>
</evidence>
<evidence type="ECO:0000256" key="2">
    <source>
        <dbReference type="ARBA" id="ARBA00004953"/>
    </source>
</evidence>
<evidence type="ECO:0000256" key="12">
    <source>
        <dbReference type="HAMAP-Rule" id="MF_01462"/>
    </source>
</evidence>
<dbReference type="GO" id="GO:0009236">
    <property type="term" value="P:cobalamin biosynthetic process"/>
    <property type="evidence" value="ECO:0007669"/>
    <property type="project" value="UniProtKB-UniRule"/>
</dbReference>
<dbReference type="Gene3D" id="1.10.1760.20">
    <property type="match status" value="1"/>
</dbReference>
<evidence type="ECO:0000256" key="5">
    <source>
        <dbReference type="ARBA" id="ARBA00022475"/>
    </source>
</evidence>
<dbReference type="AlphaFoldDB" id="A0A0E3LMC1"/>
<dbReference type="NCBIfam" id="TIGR00123">
    <property type="entry name" value="cbiM"/>
    <property type="match status" value="1"/>
</dbReference>
<sequence>MHIFEGFLPGPWWQIWWILSIPVFAYGIFRLNKLVKEKPEVLPLIAVSGAVIFVLSSLKLPSVTGSTSHPTGTGMAVILFGPAITSVLSAIVLLYQALFLAHGGITTFGANLMSMGIIGPFVAYAIYKTMMRLNVNFYVSAFVTATLADWVTYVVTSTQLALAFPANPGGVEGSLVAFLSVFAITQIPLAILEASLITLLFKYVLQAKGDLMVRLDVLTDSQVRKLKETKA</sequence>
<keyword evidence="5 12" id="KW-1003">Cell membrane</keyword>
<evidence type="ECO:0000256" key="4">
    <source>
        <dbReference type="ARBA" id="ARBA00022448"/>
    </source>
</evidence>
<accession>A0A0E3LMC1</accession>
<keyword evidence="3 12" id="KW-0171">Cobalt transport</keyword>
<feature type="transmembrane region" description="Helical" evidence="12">
    <location>
        <begin position="175"/>
        <end position="205"/>
    </location>
</feature>
<dbReference type="InterPro" id="IPR018024">
    <property type="entry name" value="CbiM"/>
</dbReference>
<dbReference type="HAMAP" id="MF_01462">
    <property type="entry name" value="CbiM"/>
    <property type="match status" value="1"/>
</dbReference>
<feature type="transmembrane region" description="Helical" evidence="12">
    <location>
        <begin position="78"/>
        <end position="101"/>
    </location>
</feature>
<dbReference type="GO" id="GO:0043190">
    <property type="term" value="C:ATP-binding cassette (ABC) transporter complex"/>
    <property type="evidence" value="ECO:0007669"/>
    <property type="project" value="InterPro"/>
</dbReference>
<name>A0A0E3LMC1_METBA</name>
<evidence type="ECO:0000256" key="8">
    <source>
        <dbReference type="ARBA" id="ARBA00022989"/>
    </source>
</evidence>
<dbReference type="PANTHER" id="PTHR43627">
    <property type="match status" value="1"/>
</dbReference>
<evidence type="ECO:0000256" key="7">
    <source>
        <dbReference type="ARBA" id="ARBA00022692"/>
    </source>
</evidence>
<comment type="subcellular location">
    <subcellularLocation>
        <location evidence="1">Cell inner membrane</location>
        <topology evidence="1">Multi-pass membrane protein</topology>
    </subcellularLocation>
    <subcellularLocation>
        <location evidence="12">Cell membrane</location>
        <topology evidence="12">Multi-pass membrane protein</topology>
    </subcellularLocation>
</comment>
<organism evidence="13 14">
    <name type="scientific">Methanosarcina barkeri str. Wiesmoor</name>
    <dbReference type="NCBI Taxonomy" id="1434109"/>
    <lineage>
        <taxon>Archaea</taxon>
        <taxon>Methanobacteriati</taxon>
        <taxon>Methanobacteriota</taxon>
        <taxon>Stenosarchaea group</taxon>
        <taxon>Methanomicrobia</taxon>
        <taxon>Methanosarcinales</taxon>
        <taxon>Methanosarcinaceae</taxon>
        <taxon>Methanosarcina</taxon>
    </lineage>
</organism>
<comment type="subunit">
    <text evidence="12">Forms an energy-coupling factor (ECF) transporter complex composed of an ATP-binding protein (A component, CbiO), a transmembrane protein (T component, CbiQ) and 2 possible substrate-capture proteins (S components, CbiM and CbiN) of unknown stoichimetry.</text>
</comment>
<keyword evidence="9 12" id="KW-0406">Ion transport</keyword>
<dbReference type="HOGENOM" id="CLU_052508_3_0_2"/>
<dbReference type="PATRIC" id="fig|1434109.4.peg.4541"/>
<dbReference type="GeneID" id="24825140"/>
<keyword evidence="11 12" id="KW-0170">Cobalt</keyword>
<dbReference type="NCBIfam" id="NF006184">
    <property type="entry name" value="PRK08319.1"/>
    <property type="match status" value="1"/>
</dbReference>
<dbReference type="GO" id="GO:0015087">
    <property type="term" value="F:cobalt ion transmembrane transporter activity"/>
    <property type="evidence" value="ECO:0007669"/>
    <property type="project" value="UniProtKB-UniRule"/>
</dbReference>
<evidence type="ECO:0000313" key="14">
    <source>
        <dbReference type="Proteomes" id="UP000033038"/>
    </source>
</evidence>
<dbReference type="UniPathway" id="UPA00148"/>
<dbReference type="RefSeq" id="WP_011306230.1">
    <property type="nucleotide sequence ID" value="NZ_CP009526.1"/>
</dbReference>
<feature type="transmembrane region" description="Helical" evidence="12">
    <location>
        <begin position="108"/>
        <end position="127"/>
    </location>
</feature>
<dbReference type="EMBL" id="CP009526">
    <property type="protein sequence ID" value="AKB52761.1"/>
    <property type="molecule type" value="Genomic_DNA"/>
</dbReference>
<protein>
    <recommendedName>
        <fullName evidence="12">Putative cobalt transport protein CbiM</fullName>
    </recommendedName>
    <alternativeName>
        <fullName evidence="12">Energy-coupling factor transporter probable substrate-capture protein CbiM</fullName>
        <shortName evidence="12">ECF transporter S component CbiM</shortName>
    </alternativeName>
</protein>
<keyword evidence="8 12" id="KW-1133">Transmembrane helix</keyword>
<comment type="pathway">
    <text evidence="2 12">Cofactor biosynthesis; adenosylcobalamin biosynthesis.</text>
</comment>
<evidence type="ECO:0000256" key="3">
    <source>
        <dbReference type="ARBA" id="ARBA00022426"/>
    </source>
</evidence>
<comment type="similarity">
    <text evidence="12">Belongs to the CbiM family.</text>
</comment>
<keyword evidence="6 12" id="KW-0169">Cobalamin biosynthesis</keyword>
<dbReference type="Pfam" id="PF01891">
    <property type="entry name" value="CbiM"/>
    <property type="match status" value="1"/>
</dbReference>
<keyword evidence="4 12" id="KW-0813">Transport</keyword>
<dbReference type="InterPro" id="IPR002751">
    <property type="entry name" value="CbiM/NikMN"/>
</dbReference>
<dbReference type="Proteomes" id="UP000033038">
    <property type="component" value="Chromosome"/>
</dbReference>
<keyword evidence="7 12" id="KW-0812">Transmembrane</keyword>
<evidence type="ECO:0000256" key="6">
    <source>
        <dbReference type="ARBA" id="ARBA00022573"/>
    </source>
</evidence>
<dbReference type="PANTHER" id="PTHR43627:SF1">
    <property type="entry name" value="COBALT TRANSPORT PROTEIN CBIM"/>
    <property type="match status" value="1"/>
</dbReference>
<evidence type="ECO:0000256" key="1">
    <source>
        <dbReference type="ARBA" id="ARBA00004429"/>
    </source>
</evidence>
<evidence type="ECO:0000256" key="11">
    <source>
        <dbReference type="ARBA" id="ARBA00023285"/>
    </source>
</evidence>
<dbReference type="FunFam" id="1.10.1760.20:FF:000001">
    <property type="entry name" value="Cobalt transport protein CbiM"/>
    <property type="match status" value="1"/>
</dbReference>